<evidence type="ECO:0000313" key="1">
    <source>
        <dbReference type="EMBL" id="KAF5386539.1"/>
    </source>
</evidence>
<dbReference type="OrthoDB" id="5399006at2759"/>
<keyword evidence="2" id="KW-1185">Reference proteome</keyword>
<dbReference type="PANTHER" id="PTHR43431:SF7">
    <property type="entry name" value="OXIDOREDUCTASE, SHORT CHAIN DEHYDROGENASE_REDUCTASE FAMILY (AFU_ORTHOLOGUE AFUA_5G14000)"/>
    <property type="match status" value="1"/>
</dbReference>
<dbReference type="AlphaFoldDB" id="A0A8H5HNU6"/>
<dbReference type="EMBL" id="JAACJN010000035">
    <property type="protein sequence ID" value="KAF5386539.1"/>
    <property type="molecule type" value="Genomic_DNA"/>
</dbReference>
<dbReference type="PANTHER" id="PTHR43431">
    <property type="entry name" value="OXIDOREDUCTASE, SHORT CHAIN DEHYDROGENASE/REDUCTASE FAMILY (AFU_ORTHOLOGUE AFUA_5G14000)"/>
    <property type="match status" value="1"/>
</dbReference>
<comment type="caution">
    <text evidence="1">The sequence shown here is derived from an EMBL/GenBank/DDBJ whole genome shotgun (WGS) entry which is preliminary data.</text>
</comment>
<name>A0A8H5HNU6_9AGAR</name>
<gene>
    <name evidence="1" type="ORF">D9757_005865</name>
</gene>
<dbReference type="Proteomes" id="UP000518752">
    <property type="component" value="Unassembled WGS sequence"/>
</dbReference>
<dbReference type="InterPro" id="IPR036291">
    <property type="entry name" value="NAD(P)-bd_dom_sf"/>
</dbReference>
<evidence type="ECO:0008006" key="3">
    <source>
        <dbReference type="Google" id="ProtNLM"/>
    </source>
</evidence>
<organism evidence="1 2">
    <name type="scientific">Collybiopsis confluens</name>
    <dbReference type="NCBI Taxonomy" id="2823264"/>
    <lineage>
        <taxon>Eukaryota</taxon>
        <taxon>Fungi</taxon>
        <taxon>Dikarya</taxon>
        <taxon>Basidiomycota</taxon>
        <taxon>Agaricomycotina</taxon>
        <taxon>Agaricomycetes</taxon>
        <taxon>Agaricomycetidae</taxon>
        <taxon>Agaricales</taxon>
        <taxon>Marasmiineae</taxon>
        <taxon>Omphalotaceae</taxon>
        <taxon>Collybiopsis</taxon>
    </lineage>
</organism>
<dbReference type="PRINTS" id="PR00081">
    <property type="entry name" value="GDHRDH"/>
</dbReference>
<evidence type="ECO:0000313" key="2">
    <source>
        <dbReference type="Proteomes" id="UP000518752"/>
    </source>
</evidence>
<accession>A0A8H5HNU6</accession>
<dbReference type="InterPro" id="IPR002347">
    <property type="entry name" value="SDR_fam"/>
</dbReference>
<sequence>MPSSKPLLVVAGIGQGGGTGAATAPIDQSRRKFSNEGYSIALIARGADSLKSLETELKASGADATAFPIPSYEQLSLQSAFQAIRTRYPSPEYSIRAAVYNAGVSIWKPFLAITSDDIKATTQANVEGAFAFAHEVITEYRKNAIDEENGLGKKGVLIFTGATGSLRGGPMTSVFSAGKFALRALSQSLAKEFGKENVHVAHAIIDGVIVTPQGRERFSNATNYDNEDQRLSPEAVASAYVYLAKQPRSAWTWELDRG</sequence>
<reference evidence="1 2" key="1">
    <citation type="journal article" date="2020" name="ISME J.">
        <title>Uncovering the hidden diversity of litter-decomposition mechanisms in mushroom-forming fungi.</title>
        <authorList>
            <person name="Floudas D."/>
            <person name="Bentzer J."/>
            <person name="Ahren D."/>
            <person name="Johansson T."/>
            <person name="Persson P."/>
            <person name="Tunlid A."/>
        </authorList>
    </citation>
    <scope>NUCLEOTIDE SEQUENCE [LARGE SCALE GENOMIC DNA]</scope>
    <source>
        <strain evidence="1 2">CBS 406.79</strain>
    </source>
</reference>
<dbReference type="SUPFAM" id="SSF51735">
    <property type="entry name" value="NAD(P)-binding Rossmann-fold domains"/>
    <property type="match status" value="1"/>
</dbReference>
<protein>
    <recommendedName>
        <fullName evidence="3">NAD(P)-binding protein</fullName>
    </recommendedName>
</protein>
<dbReference type="Gene3D" id="3.40.50.720">
    <property type="entry name" value="NAD(P)-binding Rossmann-like Domain"/>
    <property type="match status" value="1"/>
</dbReference>
<proteinExistence type="predicted"/>
<dbReference type="Pfam" id="PF00106">
    <property type="entry name" value="adh_short"/>
    <property type="match status" value="1"/>
</dbReference>